<evidence type="ECO:0000313" key="2">
    <source>
        <dbReference type="Proteomes" id="UP001055879"/>
    </source>
</evidence>
<accession>A0ACB9DJ43</accession>
<name>A0ACB9DJ43_ARCLA</name>
<gene>
    <name evidence="1" type="ORF">L6452_08940</name>
</gene>
<evidence type="ECO:0000313" key="1">
    <source>
        <dbReference type="EMBL" id="KAI3746506.1"/>
    </source>
</evidence>
<reference evidence="2" key="1">
    <citation type="journal article" date="2022" name="Mol. Ecol. Resour.">
        <title>The genomes of chicory, endive, great burdock and yacon provide insights into Asteraceae palaeo-polyploidization history and plant inulin production.</title>
        <authorList>
            <person name="Fan W."/>
            <person name="Wang S."/>
            <person name="Wang H."/>
            <person name="Wang A."/>
            <person name="Jiang F."/>
            <person name="Liu H."/>
            <person name="Zhao H."/>
            <person name="Xu D."/>
            <person name="Zhang Y."/>
        </authorList>
    </citation>
    <scope>NUCLEOTIDE SEQUENCE [LARGE SCALE GENOMIC DNA]</scope>
    <source>
        <strain evidence="2">cv. Niubang</strain>
    </source>
</reference>
<dbReference type="EMBL" id="CM042049">
    <property type="protein sequence ID" value="KAI3746506.1"/>
    <property type="molecule type" value="Genomic_DNA"/>
</dbReference>
<protein>
    <submittedName>
        <fullName evidence="1">Uncharacterized protein</fullName>
    </submittedName>
</protein>
<organism evidence="1 2">
    <name type="scientific">Arctium lappa</name>
    <name type="common">Greater burdock</name>
    <name type="synonym">Lappa major</name>
    <dbReference type="NCBI Taxonomy" id="4217"/>
    <lineage>
        <taxon>Eukaryota</taxon>
        <taxon>Viridiplantae</taxon>
        <taxon>Streptophyta</taxon>
        <taxon>Embryophyta</taxon>
        <taxon>Tracheophyta</taxon>
        <taxon>Spermatophyta</taxon>
        <taxon>Magnoliopsida</taxon>
        <taxon>eudicotyledons</taxon>
        <taxon>Gunneridae</taxon>
        <taxon>Pentapetalae</taxon>
        <taxon>asterids</taxon>
        <taxon>campanulids</taxon>
        <taxon>Asterales</taxon>
        <taxon>Asteraceae</taxon>
        <taxon>Carduoideae</taxon>
        <taxon>Cardueae</taxon>
        <taxon>Arctiinae</taxon>
        <taxon>Arctium</taxon>
    </lineage>
</organism>
<keyword evidence="2" id="KW-1185">Reference proteome</keyword>
<proteinExistence type="predicted"/>
<comment type="caution">
    <text evidence="1">The sequence shown here is derived from an EMBL/GenBank/DDBJ whole genome shotgun (WGS) entry which is preliminary data.</text>
</comment>
<dbReference type="Proteomes" id="UP001055879">
    <property type="component" value="Linkage Group LG03"/>
</dbReference>
<reference evidence="1 2" key="2">
    <citation type="journal article" date="2022" name="Mol. Ecol. Resour.">
        <title>The genomes of chicory, endive, great burdock and yacon provide insights into Asteraceae paleo-polyploidization history and plant inulin production.</title>
        <authorList>
            <person name="Fan W."/>
            <person name="Wang S."/>
            <person name="Wang H."/>
            <person name="Wang A."/>
            <person name="Jiang F."/>
            <person name="Liu H."/>
            <person name="Zhao H."/>
            <person name="Xu D."/>
            <person name="Zhang Y."/>
        </authorList>
    </citation>
    <scope>NUCLEOTIDE SEQUENCE [LARGE SCALE GENOMIC DNA]</scope>
    <source>
        <strain evidence="2">cv. Niubang</strain>
    </source>
</reference>
<sequence length="138" mass="15093">MQSEIILSLCIAFFSLLHLGGLNPKESKFASLRSFDAIVATIEGDIWMTVTTTISNTTSKKMKPTQLLTLEILLPTILWARVDEVGLHSITLPSFSTGVVPLISLVSPKMKKGSWKSPADDHIAELEATYLTTSFKGL</sequence>